<gene>
    <name evidence="1" type="ORF">PENTCL1PPCAC_27886</name>
</gene>
<comment type="caution">
    <text evidence="1">The sequence shown here is derived from an EMBL/GenBank/DDBJ whole genome shotgun (WGS) entry which is preliminary data.</text>
</comment>
<name>A0AAV5UHE1_9BILA</name>
<dbReference type="EMBL" id="BTSX01000006">
    <property type="protein sequence ID" value="GMT05712.1"/>
    <property type="molecule type" value="Genomic_DNA"/>
</dbReference>
<dbReference type="AlphaFoldDB" id="A0AAV5UHE1"/>
<dbReference type="Proteomes" id="UP001432027">
    <property type="component" value="Unassembled WGS sequence"/>
</dbReference>
<evidence type="ECO:0000313" key="2">
    <source>
        <dbReference type="Proteomes" id="UP001432027"/>
    </source>
</evidence>
<protein>
    <submittedName>
        <fullName evidence="1">Uncharacterized protein</fullName>
    </submittedName>
</protein>
<evidence type="ECO:0000313" key="1">
    <source>
        <dbReference type="EMBL" id="GMT05712.1"/>
    </source>
</evidence>
<sequence length="241" mass="27394">MVTVALPSQAQPSYDQKRIEKIVDHIFPCTAEAAFIKSVHDRNACKLRMWRNKSDDSGKKVESFSEAVALIRRCFLAKSYYYVDCAERLTKNLQTEGYDPVWNVRIAADEEPTPPPQEEEPLPDWEDFLVEPDAFPAVNDETVSQYLDPSFLLDPPEELHRAPDLDVGLMDEPMDYEICTSDVESVEEYSAVMTIDFSSDIKPKDLSTSNLIIQPSSQFQNDHFGLAMDCDQDGLPIDFLE</sequence>
<keyword evidence="2" id="KW-1185">Reference proteome</keyword>
<reference evidence="1" key="1">
    <citation type="submission" date="2023-10" db="EMBL/GenBank/DDBJ databases">
        <title>Genome assembly of Pristionchus species.</title>
        <authorList>
            <person name="Yoshida K."/>
            <person name="Sommer R.J."/>
        </authorList>
    </citation>
    <scope>NUCLEOTIDE SEQUENCE</scope>
    <source>
        <strain evidence="1">RS0144</strain>
    </source>
</reference>
<accession>A0AAV5UHE1</accession>
<proteinExistence type="predicted"/>
<organism evidence="1 2">
    <name type="scientific">Pristionchus entomophagus</name>
    <dbReference type="NCBI Taxonomy" id="358040"/>
    <lineage>
        <taxon>Eukaryota</taxon>
        <taxon>Metazoa</taxon>
        <taxon>Ecdysozoa</taxon>
        <taxon>Nematoda</taxon>
        <taxon>Chromadorea</taxon>
        <taxon>Rhabditida</taxon>
        <taxon>Rhabditina</taxon>
        <taxon>Diplogasteromorpha</taxon>
        <taxon>Diplogasteroidea</taxon>
        <taxon>Neodiplogasteridae</taxon>
        <taxon>Pristionchus</taxon>
    </lineage>
</organism>